<dbReference type="InterPro" id="IPR036005">
    <property type="entry name" value="Creatinase/aminopeptidase-like"/>
</dbReference>
<feature type="binding site" evidence="6">
    <location>
        <position position="77"/>
    </location>
    <ligand>
        <name>substrate</name>
    </ligand>
</feature>
<comment type="catalytic activity">
    <reaction evidence="6 7">
        <text>Release of N-terminal amino acids, preferentially methionine, from peptides and arylamides.</text>
        <dbReference type="EC" id="3.4.11.18"/>
    </reaction>
</comment>
<dbReference type="PANTHER" id="PTHR43330:SF27">
    <property type="entry name" value="METHIONINE AMINOPEPTIDASE"/>
    <property type="match status" value="1"/>
</dbReference>
<feature type="binding site" evidence="6">
    <location>
        <position position="233"/>
    </location>
    <ligand>
        <name>a divalent metal cation</name>
        <dbReference type="ChEBI" id="CHEBI:60240"/>
        <label>2</label>
        <note>catalytic</note>
    </ligand>
</feature>
<dbReference type="GO" id="GO:0006508">
    <property type="term" value="P:proteolysis"/>
    <property type="evidence" value="ECO:0007669"/>
    <property type="project" value="UniProtKB-KW"/>
</dbReference>
<comment type="function">
    <text evidence="1 6">Removes the N-terminal methionine from nascent proteins. The N-terminal methionine is often cleaved when the second residue in the primary sequence is small and uncharged (Met-Ala-, Cys, Gly, Pro, Ser, Thr, or Val). Requires deformylation of the N(alpha)-formylated initiator methionine before it can be hydrolyzed.</text>
</comment>
<evidence type="ECO:0000259" key="8">
    <source>
        <dbReference type="Pfam" id="PF00557"/>
    </source>
</evidence>
<evidence type="ECO:0000256" key="3">
    <source>
        <dbReference type="ARBA" id="ARBA00022670"/>
    </source>
</evidence>
<feature type="binding site" evidence="6">
    <location>
        <position position="94"/>
    </location>
    <ligand>
        <name>a divalent metal cation</name>
        <dbReference type="ChEBI" id="CHEBI:60240"/>
        <label>1</label>
    </ligand>
</feature>
<gene>
    <name evidence="6 9" type="primary">map</name>
    <name evidence="9" type="ORF">ENL43_01725</name>
</gene>
<dbReference type="PANTHER" id="PTHR43330">
    <property type="entry name" value="METHIONINE AMINOPEPTIDASE"/>
    <property type="match status" value="1"/>
</dbReference>
<dbReference type="AlphaFoldDB" id="A0A7V5LUI4"/>
<dbReference type="GO" id="GO:0046872">
    <property type="term" value="F:metal ion binding"/>
    <property type="evidence" value="ECO:0007669"/>
    <property type="project" value="UniProtKB-UniRule"/>
</dbReference>
<feature type="binding site" evidence="6">
    <location>
        <position position="202"/>
    </location>
    <ligand>
        <name>a divalent metal cation</name>
        <dbReference type="ChEBI" id="CHEBI:60240"/>
        <label>2</label>
        <note>catalytic</note>
    </ligand>
</feature>
<dbReference type="PRINTS" id="PR00599">
    <property type="entry name" value="MAPEPTIDASE"/>
</dbReference>
<feature type="binding site" evidence="6">
    <location>
        <position position="105"/>
    </location>
    <ligand>
        <name>a divalent metal cation</name>
        <dbReference type="ChEBI" id="CHEBI:60240"/>
        <label>1</label>
    </ligand>
</feature>
<reference evidence="9" key="1">
    <citation type="journal article" date="2020" name="mSystems">
        <title>Genome- and Community-Level Interaction Insights into Carbon Utilization and Element Cycling Functions of Hydrothermarchaeota in Hydrothermal Sediment.</title>
        <authorList>
            <person name="Zhou Z."/>
            <person name="Liu Y."/>
            <person name="Xu W."/>
            <person name="Pan J."/>
            <person name="Luo Z.H."/>
            <person name="Li M."/>
        </authorList>
    </citation>
    <scope>NUCLEOTIDE SEQUENCE [LARGE SCALE GENOMIC DNA]</scope>
    <source>
        <strain evidence="9">HyVt-96</strain>
    </source>
</reference>
<evidence type="ECO:0000256" key="4">
    <source>
        <dbReference type="ARBA" id="ARBA00022723"/>
    </source>
</evidence>
<keyword evidence="2 6" id="KW-0031">Aminopeptidase</keyword>
<name>A0A7V5LUI4_UNCW3</name>
<feature type="binding site" evidence="6">
    <location>
        <position position="176"/>
    </location>
    <ligand>
        <name>substrate</name>
    </ligand>
</feature>
<dbReference type="EMBL" id="DRTX01000096">
    <property type="protein sequence ID" value="HHF53068.1"/>
    <property type="molecule type" value="Genomic_DNA"/>
</dbReference>
<evidence type="ECO:0000256" key="7">
    <source>
        <dbReference type="RuleBase" id="RU003653"/>
    </source>
</evidence>
<keyword evidence="3 6" id="KW-0645">Protease</keyword>
<feature type="binding site" evidence="6">
    <location>
        <position position="233"/>
    </location>
    <ligand>
        <name>a divalent metal cation</name>
        <dbReference type="ChEBI" id="CHEBI:60240"/>
        <label>1</label>
    </ligand>
</feature>
<dbReference type="EC" id="3.4.11.18" evidence="6 7"/>
<dbReference type="CDD" id="cd01086">
    <property type="entry name" value="MetAP1"/>
    <property type="match status" value="1"/>
</dbReference>
<accession>A0A7V5LUI4</accession>
<dbReference type="NCBIfam" id="TIGR00500">
    <property type="entry name" value="met_pdase_I"/>
    <property type="match status" value="1"/>
</dbReference>
<feature type="binding site" evidence="6">
    <location>
        <position position="105"/>
    </location>
    <ligand>
        <name>a divalent metal cation</name>
        <dbReference type="ChEBI" id="CHEBI:60240"/>
        <label>2</label>
        <note>catalytic</note>
    </ligand>
</feature>
<dbReference type="InterPro" id="IPR000994">
    <property type="entry name" value="Pept_M24"/>
</dbReference>
<dbReference type="GO" id="GO:0070006">
    <property type="term" value="F:metalloaminopeptidase activity"/>
    <property type="evidence" value="ECO:0007669"/>
    <property type="project" value="UniProtKB-UniRule"/>
</dbReference>
<dbReference type="InterPro" id="IPR002467">
    <property type="entry name" value="Pept_M24A_MAP1"/>
</dbReference>
<keyword evidence="4 6" id="KW-0479">Metal-binding</keyword>
<organism evidence="9">
    <name type="scientific">candidate division WOR-3 bacterium</name>
    <dbReference type="NCBI Taxonomy" id="2052148"/>
    <lineage>
        <taxon>Bacteria</taxon>
        <taxon>Bacteria division WOR-3</taxon>
    </lineage>
</organism>
<comment type="similarity">
    <text evidence="6">Belongs to the peptidase M24A family. Methionine aminopeptidase type 1 subfamily.</text>
</comment>
<keyword evidence="5 6" id="KW-0378">Hydrolase</keyword>
<dbReference type="GO" id="GO:0004239">
    <property type="term" value="F:initiator methionyl aminopeptidase activity"/>
    <property type="evidence" value="ECO:0007669"/>
    <property type="project" value="UniProtKB-UniRule"/>
</dbReference>
<sequence length="248" mass="27555">MIYIKNERQIQGIKESARILSEVFKGVRELLIPGTTLRDIDMWIKKEIERRGGKPAFLGYRGFPASACISLNEEVVHGIPDERVLKEGDIVKIDSGVVYKGFYSDSAFTVFLGDEPGEEVKRLLEGTRRALFRAIDIIKEGIRLSDISHVIEETAKEYSLSVIKVLGGHGIGLKLHEDPFIPNYGLAGRGPVLKEGMTLAIEPMFTTGSGEVRTRSDGWTIYTVDGKPAAHFEHTILVRKDGAEILTE</sequence>
<evidence type="ECO:0000313" key="9">
    <source>
        <dbReference type="EMBL" id="HHF53068.1"/>
    </source>
</evidence>
<evidence type="ECO:0000256" key="5">
    <source>
        <dbReference type="ARBA" id="ARBA00022801"/>
    </source>
</evidence>
<dbReference type="SUPFAM" id="SSF55920">
    <property type="entry name" value="Creatinase/aminopeptidase"/>
    <property type="match status" value="1"/>
</dbReference>
<evidence type="ECO:0000256" key="1">
    <source>
        <dbReference type="ARBA" id="ARBA00002521"/>
    </source>
</evidence>
<dbReference type="GO" id="GO:0005829">
    <property type="term" value="C:cytosol"/>
    <property type="evidence" value="ECO:0007669"/>
    <property type="project" value="TreeGrafter"/>
</dbReference>
<feature type="domain" description="Peptidase M24" evidence="8">
    <location>
        <begin position="12"/>
        <end position="239"/>
    </location>
</feature>
<dbReference type="HAMAP" id="MF_01974">
    <property type="entry name" value="MetAP_1"/>
    <property type="match status" value="1"/>
</dbReference>
<evidence type="ECO:0000256" key="2">
    <source>
        <dbReference type="ARBA" id="ARBA00022438"/>
    </source>
</evidence>
<comment type="subunit">
    <text evidence="6">Monomer.</text>
</comment>
<feature type="binding site" evidence="6">
    <location>
        <position position="169"/>
    </location>
    <ligand>
        <name>a divalent metal cation</name>
        <dbReference type="ChEBI" id="CHEBI:60240"/>
        <label>2</label>
        <note>catalytic</note>
    </ligand>
</feature>
<dbReference type="Proteomes" id="UP000886050">
    <property type="component" value="Unassembled WGS sequence"/>
</dbReference>
<proteinExistence type="inferred from homology"/>
<dbReference type="InterPro" id="IPR001714">
    <property type="entry name" value="Pept_M24_MAP"/>
</dbReference>
<evidence type="ECO:0000256" key="6">
    <source>
        <dbReference type="HAMAP-Rule" id="MF_01974"/>
    </source>
</evidence>
<dbReference type="Pfam" id="PF00557">
    <property type="entry name" value="Peptidase_M24"/>
    <property type="match status" value="1"/>
</dbReference>
<comment type="caution">
    <text evidence="9">The sequence shown here is derived from an EMBL/GenBank/DDBJ whole genome shotgun (WGS) entry which is preliminary data.</text>
</comment>
<dbReference type="Gene3D" id="3.90.230.10">
    <property type="entry name" value="Creatinase/methionine aminopeptidase superfamily"/>
    <property type="match status" value="1"/>
</dbReference>
<protein>
    <recommendedName>
        <fullName evidence="6 7">Methionine aminopeptidase</fullName>
        <shortName evidence="6">MAP</shortName>
        <shortName evidence="6">MetAP</shortName>
        <ecNumber evidence="6 7">3.4.11.18</ecNumber>
    </recommendedName>
    <alternativeName>
        <fullName evidence="6">Peptidase M</fullName>
    </alternativeName>
</protein>
<comment type="cofactor">
    <cofactor evidence="6">
        <name>Co(2+)</name>
        <dbReference type="ChEBI" id="CHEBI:48828"/>
    </cofactor>
    <cofactor evidence="6">
        <name>Zn(2+)</name>
        <dbReference type="ChEBI" id="CHEBI:29105"/>
    </cofactor>
    <cofactor evidence="6">
        <name>Mn(2+)</name>
        <dbReference type="ChEBI" id="CHEBI:29035"/>
    </cofactor>
    <cofactor evidence="6">
        <name>Fe(2+)</name>
        <dbReference type="ChEBI" id="CHEBI:29033"/>
    </cofactor>
    <text evidence="6">Binds 2 divalent metal cations per subunit. Has a high-affinity and a low affinity metal-binding site. The true nature of the physiological cofactor is under debate. The enzyme is active with cobalt, zinc, manganese or divalent iron ions. Most likely, methionine aminopeptidases function as mononuclear Fe(2+)-metalloproteases under physiological conditions, and the catalytically relevant metal-binding site has been assigned to the histidine-containing high-affinity site.</text>
</comment>